<dbReference type="InterPro" id="IPR019855">
    <property type="entry name" value="CRISPR-assoc_Cas1_NMENI"/>
</dbReference>
<keyword evidence="8" id="KW-0464">Manganese</keyword>
<evidence type="ECO:0000256" key="8">
    <source>
        <dbReference type="ARBA" id="ARBA00023211"/>
    </source>
</evidence>
<evidence type="ECO:0000256" key="9">
    <source>
        <dbReference type="ARBA" id="ARBA00038592"/>
    </source>
</evidence>
<dbReference type="GO" id="GO:0051607">
    <property type="term" value="P:defense response to virus"/>
    <property type="evidence" value="ECO:0007669"/>
    <property type="project" value="UniProtKB-KW"/>
</dbReference>
<dbReference type="PANTHER" id="PTHR34353">
    <property type="entry name" value="CRISPR-ASSOCIATED ENDONUCLEASE CAS1 1"/>
    <property type="match status" value="1"/>
</dbReference>
<dbReference type="InterPro" id="IPR042206">
    <property type="entry name" value="CRISPR-assoc_Cas1_C"/>
</dbReference>
<dbReference type="Proteomes" id="UP000256695">
    <property type="component" value="Unassembled WGS sequence"/>
</dbReference>
<keyword evidence="4" id="KW-0378">Hydrolase</keyword>
<keyword evidence="5" id="KW-0460">Magnesium</keyword>
<dbReference type="GO" id="GO:0004520">
    <property type="term" value="F:DNA endonuclease activity"/>
    <property type="evidence" value="ECO:0007669"/>
    <property type="project" value="InterPro"/>
</dbReference>
<dbReference type="InterPro" id="IPR002729">
    <property type="entry name" value="CRISPR-assoc_Cas1"/>
</dbReference>
<evidence type="ECO:0000256" key="3">
    <source>
        <dbReference type="ARBA" id="ARBA00022759"/>
    </source>
</evidence>
<keyword evidence="1" id="KW-0540">Nuclease</keyword>
<evidence type="ECO:0000256" key="7">
    <source>
        <dbReference type="ARBA" id="ARBA00023125"/>
    </source>
</evidence>
<evidence type="ECO:0000256" key="2">
    <source>
        <dbReference type="ARBA" id="ARBA00022723"/>
    </source>
</evidence>
<sequence length="178" mass="20557">MFEEAFRTLFLSTPTKLSHKNNALYLTQDTKSFCIPLKDISVIVIDTPQITLSSSLLSTFAKHKILLFVSDESHIPSGCFMSYLPHFRGAKILQYQIKIKQQQKSILWQKIIQQKIYNQAQLLFLQNQNITANKLLSLQKGVKLNDSTNNEAKASMLYFPALYEKDFLERIFVLLTLH</sequence>
<dbReference type="PANTHER" id="PTHR34353:SF2">
    <property type="entry name" value="CRISPR-ASSOCIATED ENDONUCLEASE CAS1 1"/>
    <property type="match status" value="1"/>
</dbReference>
<dbReference type="InterPro" id="IPR042211">
    <property type="entry name" value="CRISPR-assoc_Cas1_N"/>
</dbReference>
<dbReference type="GO" id="GO:0016787">
    <property type="term" value="F:hydrolase activity"/>
    <property type="evidence" value="ECO:0007669"/>
    <property type="project" value="UniProtKB-KW"/>
</dbReference>
<evidence type="ECO:0000256" key="6">
    <source>
        <dbReference type="ARBA" id="ARBA00023118"/>
    </source>
</evidence>
<dbReference type="EMBL" id="NXLX01000002">
    <property type="protein sequence ID" value="RDU74367.1"/>
    <property type="molecule type" value="Genomic_DNA"/>
</dbReference>
<dbReference type="NCBIfam" id="TIGR03639">
    <property type="entry name" value="cas1_NMENI"/>
    <property type="match status" value="1"/>
</dbReference>
<protein>
    <submittedName>
        <fullName evidence="10">Type II CRISPR-associated endonuclease Cas1</fullName>
    </submittedName>
</protein>
<dbReference type="Gene3D" id="3.100.10.20">
    <property type="entry name" value="CRISPR-associated endonuclease Cas1, N-terminal domain"/>
    <property type="match status" value="1"/>
</dbReference>
<keyword evidence="7" id="KW-0238">DNA-binding</keyword>
<proteinExistence type="predicted"/>
<evidence type="ECO:0000313" key="11">
    <source>
        <dbReference type="Proteomes" id="UP000256695"/>
    </source>
</evidence>
<name>A0A3D8JA50_9HELI</name>
<keyword evidence="2" id="KW-0479">Metal-binding</keyword>
<dbReference type="GO" id="GO:0046872">
    <property type="term" value="F:metal ion binding"/>
    <property type="evidence" value="ECO:0007669"/>
    <property type="project" value="UniProtKB-KW"/>
</dbReference>
<dbReference type="OrthoDB" id="5366084at2"/>
<keyword evidence="3 10" id="KW-0255">Endonuclease</keyword>
<keyword evidence="6" id="KW-0051">Antiviral defense</keyword>
<dbReference type="GO" id="GO:0003677">
    <property type="term" value="F:DNA binding"/>
    <property type="evidence" value="ECO:0007669"/>
    <property type="project" value="UniProtKB-KW"/>
</dbReference>
<evidence type="ECO:0000256" key="4">
    <source>
        <dbReference type="ARBA" id="ARBA00022801"/>
    </source>
</evidence>
<evidence type="ECO:0000256" key="1">
    <source>
        <dbReference type="ARBA" id="ARBA00022722"/>
    </source>
</evidence>
<organism evidence="10 11">
    <name type="scientific">Helicobacter anseris</name>
    <dbReference type="NCBI Taxonomy" id="375926"/>
    <lineage>
        <taxon>Bacteria</taxon>
        <taxon>Pseudomonadati</taxon>
        <taxon>Campylobacterota</taxon>
        <taxon>Epsilonproteobacteria</taxon>
        <taxon>Campylobacterales</taxon>
        <taxon>Helicobacteraceae</taxon>
        <taxon>Helicobacter</taxon>
    </lineage>
</organism>
<dbReference type="GO" id="GO:0043571">
    <property type="term" value="P:maintenance of CRISPR repeat elements"/>
    <property type="evidence" value="ECO:0007669"/>
    <property type="project" value="InterPro"/>
</dbReference>
<dbReference type="InterPro" id="IPR050646">
    <property type="entry name" value="Cas1"/>
</dbReference>
<evidence type="ECO:0000313" key="10">
    <source>
        <dbReference type="EMBL" id="RDU74367.1"/>
    </source>
</evidence>
<dbReference type="Gene3D" id="1.20.120.920">
    <property type="entry name" value="CRISPR-associated endonuclease Cas1, C-terminal domain"/>
    <property type="match status" value="1"/>
</dbReference>
<dbReference type="Pfam" id="PF01867">
    <property type="entry name" value="Cas_Cas1"/>
    <property type="match status" value="1"/>
</dbReference>
<keyword evidence="11" id="KW-1185">Reference proteome</keyword>
<reference evidence="10 11" key="1">
    <citation type="submission" date="2018-04" db="EMBL/GenBank/DDBJ databases">
        <title>Novel Campyloabacter and Helicobacter Species and Strains.</title>
        <authorList>
            <person name="Mannion A.J."/>
            <person name="Shen Z."/>
            <person name="Fox J.G."/>
        </authorList>
    </citation>
    <scope>NUCLEOTIDE SEQUENCE [LARGE SCALE GENOMIC DNA]</scope>
    <source>
        <strain evidence="10 11">MIT 04-9362</strain>
    </source>
</reference>
<dbReference type="AlphaFoldDB" id="A0A3D8JA50"/>
<comment type="subunit">
    <text evidence="9">Homodimer, forms a heterotetramer with a Cas2 homodimer.</text>
</comment>
<comment type="caution">
    <text evidence="10">The sequence shown here is derived from an EMBL/GenBank/DDBJ whole genome shotgun (WGS) entry which is preliminary data.</text>
</comment>
<evidence type="ECO:0000256" key="5">
    <source>
        <dbReference type="ARBA" id="ARBA00022842"/>
    </source>
</evidence>
<dbReference type="RefSeq" id="WP_115578422.1">
    <property type="nucleotide sequence ID" value="NZ_NXLX01000002.1"/>
</dbReference>
<gene>
    <name evidence="10" type="primary">cas1</name>
    <name evidence="10" type="ORF">CQA57_01235</name>
</gene>
<accession>A0A3D8JA50</accession>